<reference evidence="2" key="1">
    <citation type="journal article" date="2014" name="Int. J. Syst. Evol. Microbiol.">
        <title>Complete genome sequence of Corynebacterium casei LMG S-19264T (=DSM 44701T), isolated from a smear-ripened cheese.</title>
        <authorList>
            <consortium name="US DOE Joint Genome Institute (JGI-PGF)"/>
            <person name="Walter F."/>
            <person name="Albersmeier A."/>
            <person name="Kalinowski J."/>
            <person name="Ruckert C."/>
        </authorList>
    </citation>
    <scope>NUCLEOTIDE SEQUENCE</scope>
    <source>
        <strain evidence="2">CGMCC 1.12785</strain>
    </source>
</reference>
<gene>
    <name evidence="2" type="ORF">GCM10011333_07720</name>
</gene>
<dbReference type="EMBL" id="BMFY01000003">
    <property type="protein sequence ID" value="GGA07462.1"/>
    <property type="molecule type" value="Genomic_DNA"/>
</dbReference>
<proteinExistence type="predicted"/>
<organism evidence="2 3">
    <name type="scientific">Sediminivirga luteola</name>
    <dbReference type="NCBI Taxonomy" id="1774748"/>
    <lineage>
        <taxon>Bacteria</taxon>
        <taxon>Bacillati</taxon>
        <taxon>Actinomycetota</taxon>
        <taxon>Actinomycetes</taxon>
        <taxon>Micrococcales</taxon>
        <taxon>Brevibacteriaceae</taxon>
        <taxon>Sediminivirga</taxon>
    </lineage>
</organism>
<evidence type="ECO:0008006" key="4">
    <source>
        <dbReference type="Google" id="ProtNLM"/>
    </source>
</evidence>
<evidence type="ECO:0000256" key="1">
    <source>
        <dbReference type="SAM" id="MobiDB-lite"/>
    </source>
</evidence>
<feature type="region of interest" description="Disordered" evidence="1">
    <location>
        <begin position="265"/>
        <end position="287"/>
    </location>
</feature>
<protein>
    <recommendedName>
        <fullName evidence="4">Bacteriocin biosynthesis cyclodehydratase domain-containing protein</fullName>
    </recommendedName>
</protein>
<evidence type="ECO:0000313" key="2">
    <source>
        <dbReference type="EMBL" id="GGA07462.1"/>
    </source>
</evidence>
<reference evidence="2" key="2">
    <citation type="submission" date="2020-09" db="EMBL/GenBank/DDBJ databases">
        <authorList>
            <person name="Sun Q."/>
            <person name="Zhou Y."/>
        </authorList>
    </citation>
    <scope>NUCLEOTIDE SEQUENCE</scope>
    <source>
        <strain evidence="2">CGMCC 1.12785</strain>
    </source>
</reference>
<name>A0A8J2TW94_9MICO</name>
<keyword evidence="3" id="KW-1185">Reference proteome</keyword>
<dbReference type="AlphaFoldDB" id="A0A8J2TW94"/>
<sequence length="287" mass="29992">MFGAGTLAILEGLSPAAGEFLLRLREGVPGSGLEEAAARAALPVPEAEAMLAALSEAGLLIPAGEDRLWHPEAPGAQTWAWRHGLDPDAAAAGWEALPLQLHGPHAGHLAVCLREAGFRPVLPHGIEDGPSDGVTVVTSDFVADAGQLARLTLDDRVHLPVVFTDAGAQVGPLVVPGAVPCTGCGWRHRREADPGWPQTYRQLLNTALPAVDAAVSHLTAALVIAALRRYDADGAASQALLVELPECRPEPFPFDFHPGCDCRGPAPLRQDAGADSVPPPDRSRLAT</sequence>
<dbReference type="Proteomes" id="UP000616114">
    <property type="component" value="Unassembled WGS sequence"/>
</dbReference>
<evidence type="ECO:0000313" key="3">
    <source>
        <dbReference type="Proteomes" id="UP000616114"/>
    </source>
</evidence>
<accession>A0A8J2TW94</accession>
<comment type="caution">
    <text evidence="2">The sequence shown here is derived from an EMBL/GenBank/DDBJ whole genome shotgun (WGS) entry which is preliminary data.</text>
</comment>
<dbReference type="Gene3D" id="3.40.50.720">
    <property type="entry name" value="NAD(P)-binding Rossmann-like Domain"/>
    <property type="match status" value="1"/>
</dbReference>